<evidence type="ECO:0000256" key="1">
    <source>
        <dbReference type="SAM" id="MobiDB-lite"/>
    </source>
</evidence>
<feature type="region of interest" description="Disordered" evidence="1">
    <location>
        <begin position="135"/>
        <end position="168"/>
    </location>
</feature>
<evidence type="ECO:0000313" key="4">
    <source>
        <dbReference type="Proteomes" id="UP000738126"/>
    </source>
</evidence>
<feature type="compositionally biased region" description="Basic and acidic residues" evidence="1">
    <location>
        <begin position="148"/>
        <end position="168"/>
    </location>
</feature>
<evidence type="ECO:0000313" key="3">
    <source>
        <dbReference type="EMBL" id="MBK1726348.1"/>
    </source>
</evidence>
<sequence>MDELAGAAEPGPRHGRRPQAPRGGGRRLVSRRRCAWRALAVLLAGGCALPAGSSPEGGAGEREGYHDIPRVRTLYERGEIRSLEALVAKARERYPGGRLIEAELLSDGERLIYEIELLDADGVLRELFYDARSGEAVPGYEEEDDDEGHGRGGAHPDTEERREDRRER</sequence>
<protein>
    <recommendedName>
        <fullName evidence="2">PepSY domain-containing protein</fullName>
    </recommendedName>
</protein>
<name>A0ABS1E3Q7_9GAMM</name>
<dbReference type="InterPro" id="IPR025711">
    <property type="entry name" value="PepSY"/>
</dbReference>
<feature type="compositionally biased region" description="Basic residues" evidence="1">
    <location>
        <begin position="13"/>
        <end position="28"/>
    </location>
</feature>
<proteinExistence type="predicted"/>
<dbReference type="EMBL" id="NRSH01000037">
    <property type="protein sequence ID" value="MBK1726348.1"/>
    <property type="molecule type" value="Genomic_DNA"/>
</dbReference>
<organism evidence="3 4">
    <name type="scientific">Halorhodospira neutriphila</name>
    <dbReference type="NCBI Taxonomy" id="168379"/>
    <lineage>
        <taxon>Bacteria</taxon>
        <taxon>Pseudomonadati</taxon>
        <taxon>Pseudomonadota</taxon>
        <taxon>Gammaproteobacteria</taxon>
        <taxon>Chromatiales</taxon>
        <taxon>Ectothiorhodospiraceae</taxon>
        <taxon>Halorhodospira</taxon>
    </lineage>
</organism>
<comment type="caution">
    <text evidence="3">The sequence shown here is derived from an EMBL/GenBank/DDBJ whole genome shotgun (WGS) entry which is preliminary data.</text>
</comment>
<accession>A0ABS1E3Q7</accession>
<gene>
    <name evidence="3" type="ORF">CKO13_04775</name>
</gene>
<dbReference type="Pfam" id="PF03413">
    <property type="entry name" value="PepSY"/>
    <property type="match status" value="1"/>
</dbReference>
<feature type="region of interest" description="Disordered" evidence="1">
    <location>
        <begin position="1"/>
        <end position="28"/>
    </location>
</feature>
<feature type="domain" description="PepSY" evidence="2">
    <location>
        <begin position="82"/>
        <end position="135"/>
    </location>
</feature>
<evidence type="ECO:0000259" key="2">
    <source>
        <dbReference type="Pfam" id="PF03413"/>
    </source>
</evidence>
<dbReference type="Proteomes" id="UP000738126">
    <property type="component" value="Unassembled WGS sequence"/>
</dbReference>
<keyword evidence="4" id="KW-1185">Reference proteome</keyword>
<reference evidence="3 4" key="1">
    <citation type="journal article" date="2020" name="Microorganisms">
        <title>Osmotic Adaptation and Compatible Solute Biosynthesis of Phototrophic Bacteria as Revealed from Genome Analyses.</title>
        <authorList>
            <person name="Imhoff J.F."/>
            <person name="Rahn T."/>
            <person name="Kunzel S."/>
            <person name="Keller A."/>
            <person name="Neulinger S.C."/>
        </authorList>
    </citation>
    <scope>NUCLEOTIDE SEQUENCE [LARGE SCALE GENOMIC DNA]</scope>
    <source>
        <strain evidence="3 4">DSM 15116</strain>
    </source>
</reference>
<dbReference type="Gene3D" id="3.10.450.40">
    <property type="match status" value="1"/>
</dbReference>